<protein>
    <submittedName>
        <fullName evidence="1">Unnamed protein product</fullName>
    </submittedName>
</protein>
<evidence type="ECO:0000313" key="2">
    <source>
        <dbReference type="EMBL" id="GMF80219.1"/>
    </source>
</evidence>
<keyword evidence="3" id="KW-1185">Reference proteome</keyword>
<dbReference type="EMBL" id="BSXT01010494">
    <property type="protein sequence ID" value="GMF80219.1"/>
    <property type="molecule type" value="Genomic_DNA"/>
</dbReference>
<accession>A0A9W6YFT2</accession>
<dbReference type="OrthoDB" id="75314at2759"/>
<organism evidence="1 3">
    <name type="scientific">Phytophthora fragariaefolia</name>
    <dbReference type="NCBI Taxonomy" id="1490495"/>
    <lineage>
        <taxon>Eukaryota</taxon>
        <taxon>Sar</taxon>
        <taxon>Stramenopiles</taxon>
        <taxon>Oomycota</taxon>
        <taxon>Peronosporomycetes</taxon>
        <taxon>Peronosporales</taxon>
        <taxon>Peronosporaceae</taxon>
        <taxon>Phytophthora</taxon>
    </lineage>
</organism>
<dbReference type="Proteomes" id="UP001165121">
    <property type="component" value="Unassembled WGS sequence"/>
</dbReference>
<name>A0A9W6YFT2_9STRA</name>
<evidence type="ECO:0000313" key="3">
    <source>
        <dbReference type="Proteomes" id="UP001165121"/>
    </source>
</evidence>
<evidence type="ECO:0000313" key="1">
    <source>
        <dbReference type="EMBL" id="GMF63884.1"/>
    </source>
</evidence>
<sequence length="109" mass="12166">MGSPLVLSINEMEDATAPVISCGNHELSPTGIDDFTPYSFTAPVNRNGFQYNEMKENSCVGDNVDCMPIGSYSSEKQRWSDADLEFLQSVLLAWLSICTVEYYEFCSSR</sequence>
<comment type="caution">
    <text evidence="1">The sequence shown here is derived from an EMBL/GenBank/DDBJ whole genome shotgun (WGS) entry which is preliminary data.</text>
</comment>
<dbReference type="EMBL" id="BSXT01007527">
    <property type="protein sequence ID" value="GMF63884.1"/>
    <property type="molecule type" value="Genomic_DNA"/>
</dbReference>
<dbReference type="AlphaFoldDB" id="A0A9W6YFT2"/>
<gene>
    <name evidence="1" type="ORF">Pfra01_002787100</name>
    <name evidence="2" type="ORF">Pfra01_002861800</name>
</gene>
<reference evidence="1" key="1">
    <citation type="submission" date="2023-04" db="EMBL/GenBank/DDBJ databases">
        <title>Phytophthora fragariaefolia NBRC 109709.</title>
        <authorList>
            <person name="Ichikawa N."/>
            <person name="Sato H."/>
            <person name="Tonouchi N."/>
        </authorList>
    </citation>
    <scope>NUCLEOTIDE SEQUENCE</scope>
    <source>
        <strain evidence="1">NBRC 109709</strain>
    </source>
</reference>
<proteinExistence type="predicted"/>